<dbReference type="Pfam" id="PF00512">
    <property type="entry name" value="HisKA"/>
    <property type="match status" value="1"/>
</dbReference>
<dbReference type="Gene3D" id="1.10.287.130">
    <property type="match status" value="1"/>
</dbReference>
<evidence type="ECO:0000256" key="8">
    <source>
        <dbReference type="ARBA" id="ARBA00023012"/>
    </source>
</evidence>
<dbReference type="Gene3D" id="3.40.50.2300">
    <property type="match status" value="1"/>
</dbReference>
<accession>A0A932LZX5</accession>
<dbReference type="CDD" id="cd17546">
    <property type="entry name" value="REC_hyHK_CKI1_RcsC-like"/>
    <property type="match status" value="1"/>
</dbReference>
<feature type="domain" description="Response regulatory" evidence="11">
    <location>
        <begin position="374"/>
        <end position="490"/>
    </location>
</feature>
<dbReference type="InterPro" id="IPR005467">
    <property type="entry name" value="His_kinase_dom"/>
</dbReference>
<evidence type="ECO:0000256" key="3">
    <source>
        <dbReference type="ARBA" id="ARBA00022553"/>
    </source>
</evidence>
<dbReference type="InterPro" id="IPR001789">
    <property type="entry name" value="Sig_transdc_resp-reg_receiver"/>
</dbReference>
<dbReference type="SUPFAM" id="SSF51735">
    <property type="entry name" value="NAD(P)-binding Rossmann-fold domains"/>
    <property type="match status" value="1"/>
</dbReference>
<dbReference type="SMART" id="SM00448">
    <property type="entry name" value="REC"/>
    <property type="match status" value="1"/>
</dbReference>
<evidence type="ECO:0000256" key="5">
    <source>
        <dbReference type="ARBA" id="ARBA00022741"/>
    </source>
</evidence>
<protein>
    <recommendedName>
        <fullName evidence="2">histidine kinase</fullName>
        <ecNumber evidence="2">2.7.13.3</ecNumber>
    </recommendedName>
</protein>
<dbReference type="EC" id="2.7.13.3" evidence="2"/>
<dbReference type="PANTHER" id="PTHR43065">
    <property type="entry name" value="SENSOR HISTIDINE KINASE"/>
    <property type="match status" value="1"/>
</dbReference>
<feature type="modified residue" description="4-aspartylphosphate" evidence="9">
    <location>
        <position position="423"/>
    </location>
</feature>
<feature type="domain" description="Histidine kinase" evidence="10">
    <location>
        <begin position="140"/>
        <end position="353"/>
    </location>
</feature>
<dbReference type="Gene3D" id="3.40.50.720">
    <property type="entry name" value="NAD(P)-binding Rossmann-like Domain"/>
    <property type="match status" value="1"/>
</dbReference>
<evidence type="ECO:0000256" key="2">
    <source>
        <dbReference type="ARBA" id="ARBA00012438"/>
    </source>
</evidence>
<proteinExistence type="predicted"/>
<organism evidence="12 13">
    <name type="scientific">Tectimicrobiota bacterium</name>
    <dbReference type="NCBI Taxonomy" id="2528274"/>
    <lineage>
        <taxon>Bacteria</taxon>
        <taxon>Pseudomonadati</taxon>
        <taxon>Nitrospinota/Tectimicrobiota group</taxon>
        <taxon>Candidatus Tectimicrobiota</taxon>
    </lineage>
</organism>
<dbReference type="SUPFAM" id="SSF55874">
    <property type="entry name" value="ATPase domain of HSP90 chaperone/DNA topoisomerase II/histidine kinase"/>
    <property type="match status" value="1"/>
</dbReference>
<dbReference type="SUPFAM" id="SSF52172">
    <property type="entry name" value="CheY-like"/>
    <property type="match status" value="1"/>
</dbReference>
<evidence type="ECO:0000313" key="13">
    <source>
        <dbReference type="Proteomes" id="UP000741360"/>
    </source>
</evidence>
<dbReference type="Pfam" id="PF00072">
    <property type="entry name" value="Response_reg"/>
    <property type="match status" value="1"/>
</dbReference>
<dbReference type="SMART" id="SM00387">
    <property type="entry name" value="HATPase_c"/>
    <property type="match status" value="1"/>
</dbReference>
<evidence type="ECO:0000256" key="6">
    <source>
        <dbReference type="ARBA" id="ARBA00022777"/>
    </source>
</evidence>
<sequence length="497" mass="54066">MKVAIVGLGEAGAELLKNLARHQAVHLVSAVESSPLAPGVALARSLRIPITADLDSLLSRKGIDLYVETSGSREAFESLRQKAGPDVEVLGPVGTKMFLKLLGRESGSALTSLEASEEGHLREQLMQSEKLAAMGQIMAGLAHELNNPLTSIIGYCELALERMRTGKHKDYVSKVLQEADRAAKIVQHLVAFARKHKPEKEVVNLNELLDATLALQDYSLRVSGIQVLRELDPDLPMTTVDAHQLQQVFLNLLINAEQAIRDSGKGGIIRIRSFAAKDGARAVIEITDDGPGVPMENQQKLFEPFFTTKEVGRGTGLGLSISQGIVRSHGGHIYVRSKSGAGATFGVDLPAASQETSPRVRGKGRVEKREGGGDILIVDDEETVLEVMVEILQADGYRPDVATDGQRALDMVLAKPYDLMITDVRMPGMDGPRIHQELLARDPELARRCLFTTGDTLNPEVRKFFQRTGCPYLHKPFSSKDLRGAVRRALRGEGGPC</sequence>
<dbReference type="GO" id="GO:0000155">
    <property type="term" value="F:phosphorelay sensor kinase activity"/>
    <property type="evidence" value="ECO:0007669"/>
    <property type="project" value="InterPro"/>
</dbReference>
<dbReference type="InterPro" id="IPR036097">
    <property type="entry name" value="HisK_dim/P_sf"/>
</dbReference>
<gene>
    <name evidence="12" type="ORF">HYY65_03135</name>
</gene>
<dbReference type="AlphaFoldDB" id="A0A932LZX5"/>
<name>A0A932LZX5_UNCTE</name>
<evidence type="ECO:0000313" key="12">
    <source>
        <dbReference type="EMBL" id="MBI3014065.1"/>
    </source>
</evidence>
<dbReference type="SMART" id="SM00388">
    <property type="entry name" value="HisKA"/>
    <property type="match status" value="1"/>
</dbReference>
<dbReference type="InterPro" id="IPR011006">
    <property type="entry name" value="CheY-like_superfamily"/>
</dbReference>
<dbReference type="InterPro" id="IPR004358">
    <property type="entry name" value="Sig_transdc_His_kin-like_C"/>
</dbReference>
<comment type="catalytic activity">
    <reaction evidence="1">
        <text>ATP + protein L-histidine = ADP + protein N-phospho-L-histidine.</text>
        <dbReference type="EC" id="2.7.13.3"/>
    </reaction>
</comment>
<keyword evidence="7" id="KW-0067">ATP-binding</keyword>
<dbReference type="InterPro" id="IPR003661">
    <property type="entry name" value="HisK_dim/P_dom"/>
</dbReference>
<evidence type="ECO:0000256" key="1">
    <source>
        <dbReference type="ARBA" id="ARBA00000085"/>
    </source>
</evidence>
<evidence type="ECO:0000259" key="11">
    <source>
        <dbReference type="PROSITE" id="PS50110"/>
    </source>
</evidence>
<dbReference type="Pfam" id="PF02518">
    <property type="entry name" value="HATPase_c"/>
    <property type="match status" value="1"/>
</dbReference>
<dbReference type="CDD" id="cd00082">
    <property type="entry name" value="HisKA"/>
    <property type="match status" value="1"/>
</dbReference>
<dbReference type="InterPro" id="IPR003594">
    <property type="entry name" value="HATPase_dom"/>
</dbReference>
<dbReference type="SUPFAM" id="SSF47384">
    <property type="entry name" value="Homodimeric domain of signal transducing histidine kinase"/>
    <property type="match status" value="1"/>
</dbReference>
<evidence type="ECO:0000256" key="9">
    <source>
        <dbReference type="PROSITE-ProRule" id="PRU00169"/>
    </source>
</evidence>
<comment type="caution">
    <text evidence="12">The sequence shown here is derived from an EMBL/GenBank/DDBJ whole genome shotgun (WGS) entry which is preliminary data.</text>
</comment>
<dbReference type="GO" id="GO:0005524">
    <property type="term" value="F:ATP binding"/>
    <property type="evidence" value="ECO:0007669"/>
    <property type="project" value="UniProtKB-KW"/>
</dbReference>
<dbReference type="InterPro" id="IPR036890">
    <property type="entry name" value="HATPase_C_sf"/>
</dbReference>
<reference evidence="12" key="1">
    <citation type="submission" date="2020-07" db="EMBL/GenBank/DDBJ databases">
        <title>Huge and variable diversity of episymbiotic CPR bacteria and DPANN archaea in groundwater ecosystems.</title>
        <authorList>
            <person name="He C.Y."/>
            <person name="Keren R."/>
            <person name="Whittaker M."/>
            <person name="Farag I.F."/>
            <person name="Doudna J."/>
            <person name="Cate J.H.D."/>
            <person name="Banfield J.F."/>
        </authorList>
    </citation>
    <scope>NUCLEOTIDE SEQUENCE</scope>
    <source>
        <strain evidence="12">NC_groundwater_717_Ag_S-0.2um_59_8</strain>
    </source>
</reference>
<dbReference type="InterPro" id="IPR036291">
    <property type="entry name" value="NAD(P)-bd_dom_sf"/>
</dbReference>
<keyword evidence="6" id="KW-0418">Kinase</keyword>
<dbReference type="PROSITE" id="PS50109">
    <property type="entry name" value="HIS_KIN"/>
    <property type="match status" value="1"/>
</dbReference>
<dbReference type="PANTHER" id="PTHR43065:SF46">
    <property type="entry name" value="C4-DICARBOXYLATE TRANSPORT SENSOR PROTEIN DCTB"/>
    <property type="match status" value="1"/>
</dbReference>
<keyword evidence="8" id="KW-0902">Two-component regulatory system</keyword>
<dbReference type="Gene3D" id="3.30.565.10">
    <property type="entry name" value="Histidine kinase-like ATPase, C-terminal domain"/>
    <property type="match status" value="1"/>
</dbReference>
<evidence type="ECO:0000259" key="10">
    <source>
        <dbReference type="PROSITE" id="PS50109"/>
    </source>
</evidence>
<dbReference type="PRINTS" id="PR00344">
    <property type="entry name" value="BCTRLSENSOR"/>
</dbReference>
<evidence type="ECO:0000256" key="7">
    <source>
        <dbReference type="ARBA" id="ARBA00022840"/>
    </source>
</evidence>
<keyword evidence="5" id="KW-0547">Nucleotide-binding</keyword>
<dbReference type="Proteomes" id="UP000741360">
    <property type="component" value="Unassembled WGS sequence"/>
</dbReference>
<dbReference type="EMBL" id="JACPSX010000052">
    <property type="protein sequence ID" value="MBI3014065.1"/>
    <property type="molecule type" value="Genomic_DNA"/>
</dbReference>
<keyword evidence="4" id="KW-0808">Transferase</keyword>
<dbReference type="PROSITE" id="PS50110">
    <property type="entry name" value="RESPONSE_REGULATORY"/>
    <property type="match status" value="1"/>
</dbReference>
<evidence type="ECO:0000256" key="4">
    <source>
        <dbReference type="ARBA" id="ARBA00022679"/>
    </source>
</evidence>
<keyword evidence="3 9" id="KW-0597">Phosphoprotein</keyword>